<reference evidence="1 2" key="1">
    <citation type="submission" date="2014-04" db="EMBL/GenBank/DDBJ databases">
        <authorList>
            <consortium name="DOE Joint Genome Institute"/>
            <person name="Kuo A."/>
            <person name="Kohler A."/>
            <person name="Jargeat P."/>
            <person name="Nagy L.G."/>
            <person name="Floudas D."/>
            <person name="Copeland A."/>
            <person name="Barry K.W."/>
            <person name="Cichocki N."/>
            <person name="Veneault-Fourrey C."/>
            <person name="LaButti K."/>
            <person name="Lindquist E.A."/>
            <person name="Lipzen A."/>
            <person name="Lundell T."/>
            <person name="Morin E."/>
            <person name="Murat C."/>
            <person name="Sun H."/>
            <person name="Tunlid A."/>
            <person name="Henrissat B."/>
            <person name="Grigoriev I.V."/>
            <person name="Hibbett D.S."/>
            <person name="Martin F."/>
            <person name="Nordberg H.P."/>
            <person name="Cantor M.N."/>
            <person name="Hua S.X."/>
        </authorList>
    </citation>
    <scope>NUCLEOTIDE SEQUENCE [LARGE SCALE GENOMIC DNA]</scope>
    <source>
        <strain evidence="1 2">Ve08.2h10</strain>
    </source>
</reference>
<dbReference type="HOGENOM" id="CLU_1272661_0_0_1"/>
<dbReference type="EMBL" id="KN824993">
    <property type="protein sequence ID" value="KIK96300.1"/>
    <property type="molecule type" value="Genomic_DNA"/>
</dbReference>
<dbReference type="AlphaFoldDB" id="A0A0D0EA29"/>
<name>A0A0D0EA29_9AGAM</name>
<dbReference type="Proteomes" id="UP000054538">
    <property type="component" value="Unassembled WGS sequence"/>
</dbReference>
<accession>A0A0D0EA29</accession>
<organism evidence="1 2">
    <name type="scientific">Paxillus rubicundulus Ve08.2h10</name>
    <dbReference type="NCBI Taxonomy" id="930991"/>
    <lineage>
        <taxon>Eukaryota</taxon>
        <taxon>Fungi</taxon>
        <taxon>Dikarya</taxon>
        <taxon>Basidiomycota</taxon>
        <taxon>Agaricomycotina</taxon>
        <taxon>Agaricomycetes</taxon>
        <taxon>Agaricomycetidae</taxon>
        <taxon>Boletales</taxon>
        <taxon>Paxilineae</taxon>
        <taxon>Paxillaceae</taxon>
        <taxon>Paxillus</taxon>
    </lineage>
</organism>
<protein>
    <submittedName>
        <fullName evidence="1">Uncharacterized protein</fullName>
    </submittedName>
</protein>
<sequence length="217" mass="24068">MHRDVSCRPMANYTIPQTQGQPLLSMLPAPSPHAQYPSLNLYHTFSHGMYHNTLTPYTGMNGTTINHFTNVGAGLYDYGTMGFLFSRAMEEVIVPPIQNQWNFLGLYIPPFRDLHVSAECSMAHLSVMTRDQTNIALDRSRLPAPPALASVEPFVNRMQKLPTTVKALMQESLTTVPQAPKQALSQKDMITQGHPHPVNAPQEIKGTTYKNGVCCSS</sequence>
<evidence type="ECO:0000313" key="2">
    <source>
        <dbReference type="Proteomes" id="UP000054538"/>
    </source>
</evidence>
<reference evidence="2" key="2">
    <citation type="submission" date="2015-01" db="EMBL/GenBank/DDBJ databases">
        <title>Evolutionary Origins and Diversification of the Mycorrhizal Mutualists.</title>
        <authorList>
            <consortium name="DOE Joint Genome Institute"/>
            <consortium name="Mycorrhizal Genomics Consortium"/>
            <person name="Kohler A."/>
            <person name="Kuo A."/>
            <person name="Nagy L.G."/>
            <person name="Floudas D."/>
            <person name="Copeland A."/>
            <person name="Barry K.W."/>
            <person name="Cichocki N."/>
            <person name="Veneault-Fourrey C."/>
            <person name="LaButti K."/>
            <person name="Lindquist E.A."/>
            <person name="Lipzen A."/>
            <person name="Lundell T."/>
            <person name="Morin E."/>
            <person name="Murat C."/>
            <person name="Riley R."/>
            <person name="Ohm R."/>
            <person name="Sun H."/>
            <person name="Tunlid A."/>
            <person name="Henrissat B."/>
            <person name="Grigoriev I.V."/>
            <person name="Hibbett D.S."/>
            <person name="Martin F."/>
        </authorList>
    </citation>
    <scope>NUCLEOTIDE SEQUENCE [LARGE SCALE GENOMIC DNA]</scope>
    <source>
        <strain evidence="2">Ve08.2h10</strain>
    </source>
</reference>
<keyword evidence="2" id="KW-1185">Reference proteome</keyword>
<gene>
    <name evidence="1" type="ORF">PAXRUDRAFT_25134</name>
</gene>
<proteinExistence type="predicted"/>
<dbReference type="InParanoid" id="A0A0D0EA29"/>
<evidence type="ECO:0000313" key="1">
    <source>
        <dbReference type="EMBL" id="KIK96300.1"/>
    </source>
</evidence>